<dbReference type="SUPFAM" id="SSF55961">
    <property type="entry name" value="Bet v1-like"/>
    <property type="match status" value="1"/>
</dbReference>
<organism evidence="1 2">
    <name type="scientific">Haloechinothrix salitolerans</name>
    <dbReference type="NCBI Taxonomy" id="926830"/>
    <lineage>
        <taxon>Bacteria</taxon>
        <taxon>Bacillati</taxon>
        <taxon>Actinomycetota</taxon>
        <taxon>Actinomycetes</taxon>
        <taxon>Pseudonocardiales</taxon>
        <taxon>Pseudonocardiaceae</taxon>
        <taxon>Haloechinothrix</taxon>
    </lineage>
</organism>
<gene>
    <name evidence="1" type="ORF">ACFQGD_16905</name>
</gene>
<evidence type="ECO:0000313" key="2">
    <source>
        <dbReference type="Proteomes" id="UP001596337"/>
    </source>
</evidence>
<dbReference type="Gene3D" id="3.30.530.20">
    <property type="match status" value="1"/>
</dbReference>
<dbReference type="InterPro" id="IPR023393">
    <property type="entry name" value="START-like_dom_sf"/>
</dbReference>
<sequence>MAVLNVLVNRGVDQVWDVLSDGWTYADWVVGTQHILDVDAHWPEEGAQLSYEVGIGRFTITDVTTVRHVEPGQRLELEAHAGKVGSARVSISLLRWGEGRTVVVIDEHPLTGPGAWWHTVLTDAALRLRNQRMVRELARVVQERETP</sequence>
<dbReference type="RefSeq" id="WP_345396791.1">
    <property type="nucleotide sequence ID" value="NZ_BAABLA010000026.1"/>
</dbReference>
<keyword evidence="2" id="KW-1185">Reference proteome</keyword>
<dbReference type="EMBL" id="JBHSXX010000001">
    <property type="protein sequence ID" value="MFC6868823.1"/>
    <property type="molecule type" value="Genomic_DNA"/>
</dbReference>
<dbReference type="Proteomes" id="UP001596337">
    <property type="component" value="Unassembled WGS sequence"/>
</dbReference>
<comment type="caution">
    <text evidence="1">The sequence shown here is derived from an EMBL/GenBank/DDBJ whole genome shotgun (WGS) entry which is preliminary data.</text>
</comment>
<reference evidence="2" key="1">
    <citation type="journal article" date="2019" name="Int. J. Syst. Evol. Microbiol.">
        <title>The Global Catalogue of Microorganisms (GCM) 10K type strain sequencing project: providing services to taxonomists for standard genome sequencing and annotation.</title>
        <authorList>
            <consortium name="The Broad Institute Genomics Platform"/>
            <consortium name="The Broad Institute Genome Sequencing Center for Infectious Disease"/>
            <person name="Wu L."/>
            <person name="Ma J."/>
        </authorList>
    </citation>
    <scope>NUCLEOTIDE SEQUENCE [LARGE SCALE GENOMIC DNA]</scope>
    <source>
        <strain evidence="2">KCTC 32255</strain>
    </source>
</reference>
<protein>
    <submittedName>
        <fullName evidence="1">SRPBCC family protein</fullName>
    </submittedName>
</protein>
<name>A0ABW2C1M5_9PSEU</name>
<dbReference type="CDD" id="cd07812">
    <property type="entry name" value="SRPBCC"/>
    <property type="match status" value="1"/>
</dbReference>
<accession>A0ABW2C1M5</accession>
<evidence type="ECO:0000313" key="1">
    <source>
        <dbReference type="EMBL" id="MFC6868823.1"/>
    </source>
</evidence>
<proteinExistence type="predicted"/>